<dbReference type="Proteomes" id="UP000590412">
    <property type="component" value="Unassembled WGS sequence"/>
</dbReference>
<keyword evidence="6" id="KW-0256">Endoplasmic reticulum</keyword>
<dbReference type="InterPro" id="IPR031884">
    <property type="entry name" value="Sil1_fungi"/>
</dbReference>
<dbReference type="GO" id="GO:0015031">
    <property type="term" value="P:protein transport"/>
    <property type="evidence" value="ECO:0007669"/>
    <property type="project" value="UniProtKB-KW"/>
</dbReference>
<comment type="subunit">
    <text evidence="2">Interacts with KAR2.</text>
</comment>
<accession>A0A8X7T8S8</accession>
<sequence length="447" mass="50354">MFLKSKSLLSIVLLLAQLAATSPTIVDVEEELICPDSNNPTICYPKVFIPTNDWQIIKPDQDIPAGLHVGLNLETGEREAKLMSKEDAESNDQDEAVVVVGGDDNNDNSDNKDDVFATKSNDDHANKLKHEQIASALHINKNKKVRVSHGDLTDFTSAVEKVEEYDQSKLDDVTEKERLIKALDTINDLSHDIELGEQVTSNTVLFNKLVDLASTNKDELIEEKIYNIITASLRNNPGAITNLLNGKVSGFNVANFINSLLDDISQSPDTIQKRKIGIIQALAQDPSVAQQYFSYEHPNGLNQLIKVYPTLSLDAKIRVVHLLEDLNLWQNNKEKRSDEDEEETETDPDSNLSQFIQQSLARNKFGNENDANAYFSHLAELHKSDKSLKPSSDFLQWLSKEVELRKDRKKRNDVSQQDLDFDRFMLEARHEIFGNPMGLRKATADEL</sequence>
<dbReference type="Pfam" id="PF16782">
    <property type="entry name" value="SIL1"/>
    <property type="match status" value="1"/>
</dbReference>
<evidence type="ECO:0000313" key="12">
    <source>
        <dbReference type="Proteomes" id="UP000590412"/>
    </source>
</evidence>
<protein>
    <recommendedName>
        <fullName evidence="3">Nucleotide exchange factor SIL1</fullName>
    </recommendedName>
</protein>
<dbReference type="AlphaFoldDB" id="A0A8X7T8S8"/>
<dbReference type="GO" id="GO:0000774">
    <property type="term" value="F:adenyl-nucleotide exchange factor activity"/>
    <property type="evidence" value="ECO:0007669"/>
    <property type="project" value="InterPro"/>
</dbReference>
<evidence type="ECO:0000256" key="7">
    <source>
        <dbReference type="ARBA" id="ARBA00022927"/>
    </source>
</evidence>
<proteinExistence type="inferred from homology"/>
<evidence type="ECO:0000256" key="6">
    <source>
        <dbReference type="ARBA" id="ARBA00022824"/>
    </source>
</evidence>
<dbReference type="Gene3D" id="1.25.10.10">
    <property type="entry name" value="Leucine-rich Repeat Variant"/>
    <property type="match status" value="1"/>
</dbReference>
<keyword evidence="8" id="KW-0811">Translocation</keyword>
<keyword evidence="5 10" id="KW-0732">Signal</keyword>
<comment type="similarity">
    <text evidence="1">Belongs to the SIL1 family.</text>
</comment>
<evidence type="ECO:0000256" key="1">
    <source>
        <dbReference type="ARBA" id="ARBA00010588"/>
    </source>
</evidence>
<reference evidence="11" key="1">
    <citation type="submission" date="2020-03" db="EMBL/GenBank/DDBJ databases">
        <title>FDA dAtabase for Regulatory Grade micrObial Sequences (FDA-ARGOS): Supporting development and validation of Infectious Disease Dx tests.</title>
        <authorList>
            <person name="Campos J."/>
            <person name="Goldberg B."/>
            <person name="Tallon L."/>
            <person name="Sadzewicz L."/>
            <person name="Vavikolanu K."/>
            <person name="Mehta A."/>
            <person name="Aluvathingal J."/>
            <person name="Nadendla S."/>
            <person name="Nandy P."/>
            <person name="Geyer C."/>
            <person name="Yan Y."/>
            <person name="Sichtig H."/>
        </authorList>
    </citation>
    <scope>NUCLEOTIDE SEQUENCE [LARGE SCALE GENOMIC DNA]</scope>
    <source>
        <strain evidence="11">FDAARGOS_652</strain>
    </source>
</reference>
<evidence type="ECO:0000256" key="4">
    <source>
        <dbReference type="ARBA" id="ARBA00022448"/>
    </source>
</evidence>
<feature type="region of interest" description="Disordered" evidence="9">
    <location>
        <begin position="333"/>
        <end position="353"/>
    </location>
</feature>
<name>A0A8X7T8S8_CANPA</name>
<dbReference type="InterPro" id="IPR011989">
    <property type="entry name" value="ARM-like"/>
</dbReference>
<evidence type="ECO:0000256" key="8">
    <source>
        <dbReference type="ARBA" id="ARBA00023010"/>
    </source>
</evidence>
<feature type="chain" id="PRO_5036468887" description="Nucleotide exchange factor SIL1" evidence="10">
    <location>
        <begin position="22"/>
        <end position="447"/>
    </location>
</feature>
<dbReference type="GO" id="GO:0005783">
    <property type="term" value="C:endoplasmic reticulum"/>
    <property type="evidence" value="ECO:0007669"/>
    <property type="project" value="InterPro"/>
</dbReference>
<feature type="signal peptide" evidence="10">
    <location>
        <begin position="1"/>
        <end position="21"/>
    </location>
</feature>
<evidence type="ECO:0000256" key="5">
    <source>
        <dbReference type="ARBA" id="ARBA00022729"/>
    </source>
</evidence>
<feature type="compositionally biased region" description="Acidic residues" evidence="9">
    <location>
        <begin position="339"/>
        <end position="348"/>
    </location>
</feature>
<evidence type="ECO:0000256" key="10">
    <source>
        <dbReference type="SAM" id="SignalP"/>
    </source>
</evidence>
<comment type="caution">
    <text evidence="11">The sequence shown here is derived from an EMBL/GenBank/DDBJ whole genome shotgun (WGS) entry which is preliminary data.</text>
</comment>
<evidence type="ECO:0000313" key="11">
    <source>
        <dbReference type="EMBL" id="KAF6042946.1"/>
    </source>
</evidence>
<keyword evidence="7" id="KW-0653">Protein transport</keyword>
<dbReference type="EMBL" id="JABWAB010000013">
    <property type="protein sequence ID" value="KAF6042946.1"/>
    <property type="molecule type" value="Genomic_DNA"/>
</dbReference>
<keyword evidence="4" id="KW-0813">Transport</keyword>
<evidence type="ECO:0000256" key="3">
    <source>
        <dbReference type="ARBA" id="ARBA00015352"/>
    </source>
</evidence>
<organism evidence="11 12">
    <name type="scientific">Candida parapsilosis</name>
    <name type="common">Yeast</name>
    <dbReference type="NCBI Taxonomy" id="5480"/>
    <lineage>
        <taxon>Eukaryota</taxon>
        <taxon>Fungi</taxon>
        <taxon>Dikarya</taxon>
        <taxon>Ascomycota</taxon>
        <taxon>Saccharomycotina</taxon>
        <taxon>Pichiomycetes</taxon>
        <taxon>Debaryomycetaceae</taxon>
        <taxon>Candida/Lodderomyces clade</taxon>
        <taxon>Candida</taxon>
    </lineage>
</organism>
<evidence type="ECO:0000256" key="9">
    <source>
        <dbReference type="SAM" id="MobiDB-lite"/>
    </source>
</evidence>
<evidence type="ECO:0000256" key="2">
    <source>
        <dbReference type="ARBA" id="ARBA00011799"/>
    </source>
</evidence>
<gene>
    <name evidence="11" type="ORF">FOB60_005700</name>
</gene>